<dbReference type="EC" id="2.3.2.23" evidence="3"/>
<proteinExistence type="inferred from homology"/>
<dbReference type="InterPro" id="IPR016135">
    <property type="entry name" value="UBQ-conjugating_enzyme/RWD"/>
</dbReference>
<dbReference type="SUPFAM" id="SSF54495">
    <property type="entry name" value="UBC-like"/>
    <property type="match status" value="1"/>
</dbReference>
<evidence type="ECO:0000256" key="6">
    <source>
        <dbReference type="ARBA" id="ARBA00022786"/>
    </source>
</evidence>
<dbReference type="PROSITE" id="PS50127">
    <property type="entry name" value="UBC_2"/>
    <property type="match status" value="1"/>
</dbReference>
<dbReference type="FunFam" id="3.10.110.10:FF:000101">
    <property type="entry name" value="Ubiquitin-conjugating enzyme E2 D2"/>
    <property type="match status" value="1"/>
</dbReference>
<gene>
    <name evidence="11" type="ORF">UXM345_LOCUS12308</name>
</gene>
<reference evidence="11" key="1">
    <citation type="submission" date="2021-02" db="EMBL/GenBank/DDBJ databases">
        <authorList>
            <person name="Nowell W R."/>
        </authorList>
    </citation>
    <scope>NUCLEOTIDE SEQUENCE</scope>
</reference>
<dbReference type="AlphaFoldDB" id="A0A819JGY9"/>
<evidence type="ECO:0000256" key="2">
    <source>
        <dbReference type="ARBA" id="ARBA00004906"/>
    </source>
</evidence>
<evidence type="ECO:0000256" key="9">
    <source>
        <dbReference type="RuleBase" id="RU362109"/>
    </source>
</evidence>
<evidence type="ECO:0000259" key="10">
    <source>
        <dbReference type="PROSITE" id="PS50127"/>
    </source>
</evidence>
<feature type="active site" description="Glycyl thioester intermediate" evidence="8">
    <location>
        <position position="73"/>
    </location>
</feature>
<evidence type="ECO:0000256" key="8">
    <source>
        <dbReference type="PROSITE-ProRule" id="PRU10133"/>
    </source>
</evidence>
<dbReference type="GO" id="GO:0005524">
    <property type="term" value="F:ATP binding"/>
    <property type="evidence" value="ECO:0007669"/>
    <property type="project" value="UniProtKB-UniRule"/>
</dbReference>
<comment type="pathway">
    <text evidence="2">Protein modification; protein ubiquitination.</text>
</comment>
<keyword evidence="4" id="KW-0808">Transferase</keyword>
<comment type="similarity">
    <text evidence="9">Belongs to the ubiquitin-conjugating enzyme family.</text>
</comment>
<keyword evidence="5 9" id="KW-0547">Nucleotide-binding</keyword>
<feature type="domain" description="UBC core" evidence="10">
    <location>
        <begin position="1"/>
        <end position="135"/>
    </location>
</feature>
<dbReference type="Pfam" id="PF00179">
    <property type="entry name" value="UQ_con"/>
    <property type="match status" value="1"/>
</dbReference>
<dbReference type="InterPro" id="IPR000608">
    <property type="entry name" value="UBC"/>
</dbReference>
<dbReference type="InterPro" id="IPR023313">
    <property type="entry name" value="UBQ-conjugating_AS"/>
</dbReference>
<evidence type="ECO:0000256" key="1">
    <source>
        <dbReference type="ARBA" id="ARBA00000485"/>
    </source>
</evidence>
<dbReference type="Gene3D" id="3.10.110.10">
    <property type="entry name" value="Ubiquitin Conjugating Enzyme"/>
    <property type="match status" value="1"/>
</dbReference>
<keyword evidence="6 9" id="KW-0833">Ubl conjugation pathway</keyword>
<dbReference type="PANTHER" id="PTHR24068">
    <property type="entry name" value="UBIQUITIN-CONJUGATING ENZYME E2"/>
    <property type="match status" value="1"/>
</dbReference>
<dbReference type="GO" id="GO:0061631">
    <property type="term" value="F:ubiquitin conjugating enzyme activity"/>
    <property type="evidence" value="ECO:0007669"/>
    <property type="project" value="UniProtKB-EC"/>
</dbReference>
<comment type="catalytic activity">
    <reaction evidence="1">
        <text>S-ubiquitinyl-[E1 ubiquitin-activating enzyme]-L-cysteine + [E2 ubiquitin-conjugating enzyme]-L-cysteine = [E1 ubiquitin-activating enzyme]-L-cysteine + S-ubiquitinyl-[E2 ubiquitin-conjugating enzyme]-L-cysteine.</text>
        <dbReference type="EC" id="2.3.2.23"/>
    </reaction>
</comment>
<organism evidence="11 12">
    <name type="scientific">Rotaria magnacalcarata</name>
    <dbReference type="NCBI Taxonomy" id="392030"/>
    <lineage>
        <taxon>Eukaryota</taxon>
        <taxon>Metazoa</taxon>
        <taxon>Spiralia</taxon>
        <taxon>Gnathifera</taxon>
        <taxon>Rotifera</taxon>
        <taxon>Eurotatoria</taxon>
        <taxon>Bdelloidea</taxon>
        <taxon>Philodinida</taxon>
        <taxon>Philodinidae</taxon>
        <taxon>Rotaria</taxon>
    </lineage>
</organism>
<evidence type="ECO:0000313" key="12">
    <source>
        <dbReference type="Proteomes" id="UP000663842"/>
    </source>
</evidence>
<dbReference type="PROSITE" id="PS00183">
    <property type="entry name" value="UBC_1"/>
    <property type="match status" value="1"/>
</dbReference>
<evidence type="ECO:0000256" key="4">
    <source>
        <dbReference type="ARBA" id="ARBA00022679"/>
    </source>
</evidence>
<dbReference type="SMART" id="SM00212">
    <property type="entry name" value="UBCc"/>
    <property type="match status" value="1"/>
</dbReference>
<name>A0A819JGY9_9BILA</name>
<keyword evidence="7 9" id="KW-0067">ATP-binding</keyword>
<sequence>MALNRISKELRDLRREPPANVSSGPIQSSDSPYQSGVFFLVITFSSEYPFKPPHIHFTTKIYHPNINTNGSICLDILCSNWSPALTISKILLSICSLLCDSNPDDPFVLEIARQYKHDRDGHNATARNWTKRYAT</sequence>
<evidence type="ECO:0000313" key="11">
    <source>
        <dbReference type="EMBL" id="CAF3932988.1"/>
    </source>
</evidence>
<comment type="caution">
    <text evidence="11">The sequence shown here is derived from an EMBL/GenBank/DDBJ whole genome shotgun (WGS) entry which is preliminary data.</text>
</comment>
<evidence type="ECO:0000256" key="7">
    <source>
        <dbReference type="ARBA" id="ARBA00022840"/>
    </source>
</evidence>
<accession>A0A819JGY9</accession>
<protein>
    <recommendedName>
        <fullName evidence="3">E2 ubiquitin-conjugating enzyme</fullName>
        <ecNumber evidence="3">2.3.2.23</ecNumber>
    </recommendedName>
</protein>
<dbReference type="EMBL" id="CAJOBF010001275">
    <property type="protein sequence ID" value="CAF3932988.1"/>
    <property type="molecule type" value="Genomic_DNA"/>
</dbReference>
<dbReference type="Proteomes" id="UP000663842">
    <property type="component" value="Unassembled WGS sequence"/>
</dbReference>
<evidence type="ECO:0000256" key="3">
    <source>
        <dbReference type="ARBA" id="ARBA00012486"/>
    </source>
</evidence>
<evidence type="ECO:0000256" key="5">
    <source>
        <dbReference type="ARBA" id="ARBA00022741"/>
    </source>
</evidence>